<evidence type="ECO:0000313" key="2">
    <source>
        <dbReference type="EMBL" id="MFC3301568.1"/>
    </source>
</evidence>
<reference evidence="3" key="1">
    <citation type="journal article" date="2019" name="Int. J. Syst. Evol. Microbiol.">
        <title>The Global Catalogue of Microorganisms (GCM) 10K type strain sequencing project: providing services to taxonomists for standard genome sequencing and annotation.</title>
        <authorList>
            <consortium name="The Broad Institute Genomics Platform"/>
            <consortium name="The Broad Institute Genome Sequencing Center for Infectious Disease"/>
            <person name="Wu L."/>
            <person name="Ma J."/>
        </authorList>
    </citation>
    <scope>NUCLEOTIDE SEQUENCE [LARGE SCALE GENOMIC DNA]</scope>
    <source>
        <strain evidence="3">KCTC 22245</strain>
    </source>
</reference>
<comment type="caution">
    <text evidence="2">The sequence shown here is derived from an EMBL/GenBank/DDBJ whole genome shotgun (WGS) entry which is preliminary data.</text>
</comment>
<evidence type="ECO:0000313" key="3">
    <source>
        <dbReference type="Proteomes" id="UP001595607"/>
    </source>
</evidence>
<gene>
    <name evidence="2" type="ORF">ACFONP_02330</name>
</gene>
<dbReference type="Proteomes" id="UP001595607">
    <property type="component" value="Unassembled WGS sequence"/>
</dbReference>
<name>A0ABV7M914_9PROT</name>
<accession>A0ABV7M914</accession>
<dbReference type="RefSeq" id="WP_378992317.1">
    <property type="nucleotide sequence ID" value="NZ_JBHRVA010000002.1"/>
</dbReference>
<protein>
    <submittedName>
        <fullName evidence="2">Uncharacterized protein</fullName>
    </submittedName>
</protein>
<evidence type="ECO:0000256" key="1">
    <source>
        <dbReference type="SAM" id="MobiDB-lite"/>
    </source>
</evidence>
<keyword evidence="3" id="KW-1185">Reference proteome</keyword>
<proteinExistence type="predicted"/>
<organism evidence="2 3">
    <name type="scientific">Parvularcula lutaonensis</name>
    <dbReference type="NCBI Taxonomy" id="491923"/>
    <lineage>
        <taxon>Bacteria</taxon>
        <taxon>Pseudomonadati</taxon>
        <taxon>Pseudomonadota</taxon>
        <taxon>Alphaproteobacteria</taxon>
        <taxon>Parvularculales</taxon>
        <taxon>Parvularculaceae</taxon>
        <taxon>Parvularcula</taxon>
    </lineage>
</organism>
<sequence>MAVSGCHTRPHDADDGVTGGITEGVLAPLADLNVRREEIPPILRDLNVYEKPVPTSCAGIEIEILDLEAYVGSDIDALDIEETTSLRGQVSDLADDQAYKLVSDLTTDLIPFRSVVRRATGANAHDRAIREAYRNGRLRRSYLKGVGFAMGCDSPAAPRFPGQLAAQREAAEAVEATTFRIMEVPPAW</sequence>
<feature type="region of interest" description="Disordered" evidence="1">
    <location>
        <begin position="1"/>
        <end position="20"/>
    </location>
</feature>
<dbReference type="EMBL" id="JBHRVA010000002">
    <property type="protein sequence ID" value="MFC3301568.1"/>
    <property type="molecule type" value="Genomic_DNA"/>
</dbReference>